<dbReference type="PANTHER" id="PTHR48104">
    <property type="entry name" value="METACASPASE-4"/>
    <property type="match status" value="1"/>
</dbReference>
<reference evidence="3 4" key="1">
    <citation type="journal article" date="2013" name="Genome Biol. Evol.">
        <title>Genomes of Stigonematalean cyanobacteria (subsection V) and the evolution of oxygenic photosynthesis from prokaryotes to plastids.</title>
        <authorList>
            <person name="Dagan T."/>
            <person name="Roettger M."/>
            <person name="Stucken K."/>
            <person name="Landan G."/>
            <person name="Koch R."/>
            <person name="Major P."/>
            <person name="Gould S.B."/>
            <person name="Goremykin V.V."/>
            <person name="Rippka R."/>
            <person name="Tandeau de Marsac N."/>
            <person name="Gugger M."/>
            <person name="Lockhart P.J."/>
            <person name="Allen J.F."/>
            <person name="Brune I."/>
            <person name="Maus I."/>
            <person name="Puhler A."/>
            <person name="Martin W.F."/>
        </authorList>
    </citation>
    <scope>NUCLEOTIDE SEQUENCE [LARGE SCALE GENOMIC DNA]</scope>
    <source>
        <strain evidence="3 4">PCC 7110</strain>
    </source>
</reference>
<dbReference type="InterPro" id="IPR011189">
    <property type="entry name" value="UCP_caspase_lke"/>
</dbReference>
<dbReference type="PANTHER" id="PTHR48104:SF30">
    <property type="entry name" value="METACASPASE-1"/>
    <property type="match status" value="1"/>
</dbReference>
<dbReference type="InterPro" id="IPR050452">
    <property type="entry name" value="Metacaspase"/>
</dbReference>
<dbReference type="SUPFAM" id="SSF52129">
    <property type="entry name" value="Caspase-like"/>
    <property type="match status" value="1"/>
</dbReference>
<dbReference type="Proteomes" id="UP000076925">
    <property type="component" value="Unassembled WGS sequence"/>
</dbReference>
<name>A0A139WSQ5_9CYAN</name>
<dbReference type="GO" id="GO:0004197">
    <property type="term" value="F:cysteine-type endopeptidase activity"/>
    <property type="evidence" value="ECO:0007669"/>
    <property type="project" value="InterPro"/>
</dbReference>
<evidence type="ECO:0000313" key="3">
    <source>
        <dbReference type="EMBL" id="KYC35437.1"/>
    </source>
</evidence>
<dbReference type="InterPro" id="IPR011600">
    <property type="entry name" value="Pept_C14_caspase"/>
</dbReference>
<keyword evidence="4" id="KW-1185">Reference proteome</keyword>
<dbReference type="RefSeq" id="WP_017749620.1">
    <property type="nucleotide sequence ID" value="NZ_KQ976354.1"/>
</dbReference>
<gene>
    <name evidence="3" type="ORF">WA1_06315</name>
</gene>
<dbReference type="InterPro" id="IPR029030">
    <property type="entry name" value="Caspase-like_dom_sf"/>
</dbReference>
<evidence type="ECO:0000313" key="4">
    <source>
        <dbReference type="Proteomes" id="UP000076925"/>
    </source>
</evidence>
<dbReference type="GO" id="GO:0006508">
    <property type="term" value="P:proteolysis"/>
    <property type="evidence" value="ECO:0007669"/>
    <property type="project" value="InterPro"/>
</dbReference>
<dbReference type="Pfam" id="PF00656">
    <property type="entry name" value="Peptidase_C14"/>
    <property type="match status" value="1"/>
</dbReference>
<dbReference type="InterPro" id="IPR025493">
    <property type="entry name" value="DUF4384"/>
</dbReference>
<protein>
    <submittedName>
        <fullName evidence="3">Peptidase C14, caspase catalytic subunit p20</fullName>
    </submittedName>
</protein>
<accession>A0A139WSQ5</accession>
<dbReference type="Gene3D" id="3.40.50.1460">
    <property type="match status" value="1"/>
</dbReference>
<dbReference type="AlphaFoldDB" id="A0A139WSQ5"/>
<dbReference type="Pfam" id="PF14326">
    <property type="entry name" value="DUF4384"/>
    <property type="match status" value="1"/>
</dbReference>
<dbReference type="STRING" id="128403.WA1_06315"/>
<organism evidence="3 4">
    <name type="scientific">Scytonema hofmannii PCC 7110</name>
    <dbReference type="NCBI Taxonomy" id="128403"/>
    <lineage>
        <taxon>Bacteria</taxon>
        <taxon>Bacillati</taxon>
        <taxon>Cyanobacteriota</taxon>
        <taxon>Cyanophyceae</taxon>
        <taxon>Nostocales</taxon>
        <taxon>Scytonemataceae</taxon>
        <taxon>Scytonema</taxon>
    </lineage>
</organism>
<dbReference type="EMBL" id="ANNX02000051">
    <property type="protein sequence ID" value="KYC35437.1"/>
    <property type="molecule type" value="Genomic_DNA"/>
</dbReference>
<feature type="domain" description="Peptidase C14 caspase" evidence="1">
    <location>
        <begin position="44"/>
        <end position="327"/>
    </location>
</feature>
<feature type="domain" description="DUF4384" evidence="2">
    <location>
        <begin position="603"/>
        <end position="687"/>
    </location>
</feature>
<dbReference type="PIRSF" id="PIRSF007398">
    <property type="entry name" value="Sll0148_caspase"/>
    <property type="match status" value="1"/>
</dbReference>
<evidence type="ECO:0000259" key="1">
    <source>
        <dbReference type="Pfam" id="PF00656"/>
    </source>
</evidence>
<comment type="caution">
    <text evidence="3">The sequence shown here is derived from an EMBL/GenBank/DDBJ whole genome shotgun (WGS) entry which is preliminary data.</text>
</comment>
<proteinExistence type="predicted"/>
<sequence>MSQIKRRHFLQFAGSTLATIGFSQLDIMQQGDKYAKVLAQNTSRKLALLVGINEYQNGANPLRGCVNDVQLQKELLTHRFGFNPNDIRILTDAQATRQNILTTFEEHLINQAKPGDVVVFHFSGHGSRVVDPDKDTPDGRNSTLVPVDAGLPQEYPSKGGVVQDIMGHTLFLLMYALKTDNVTVVLDSCHSGGAKRGNFVVRSALLQAVPGLSRDGGEKLQASPNEFEYQRQWLKRLNLSQQQFINLRRKGVAKGVVIASAKRDQFAVDTSFNDFSAGAFTYLFTQYLWQQPVNESVKRILVDVSRSTQIFSRQKGFFQNPELESNIKQNYNPPIYFAPFSTSYGEAVVTQAQGDRVELWLGGIDSQSLEAFNKDTASFSIVDANGRETGLIKLESRKGLIGQGKLINSVRENAQLKPGTLLQERIKGIPSDLTLKIGIDDSFDANTTTQVQQALQAINRVSPLPLRQQEVQYIFGRMTEAKYQELQKLKTSNLPALGSFGLFLPTLDQIVPNSFGNANETIVAAAQRLQPKFKSLLATRIVKQMLGNTNTSQVKVTASMKIAGSKQILSEALTVRAITKKQGTSSTTSAKPINITDGSIPKLPIGTQVVFQVENKESAPLYISILVIDATGEMAVIFPNDWSASEDAALLTASDKRIIPGQDDGFTLTIGEPLGITEALIIASTTPLRTSLKALKEIAKRGKTTRGPLATNNDEFLDVADKLLEDLDVGTRGGINVEGIQLPAGVRGVDTKKLAAMAITFEVVS</sequence>
<dbReference type="GO" id="GO:0005737">
    <property type="term" value="C:cytoplasm"/>
    <property type="evidence" value="ECO:0007669"/>
    <property type="project" value="TreeGrafter"/>
</dbReference>
<evidence type="ECO:0000259" key="2">
    <source>
        <dbReference type="Pfam" id="PF14326"/>
    </source>
</evidence>